<dbReference type="GO" id="GO:0006508">
    <property type="term" value="P:proteolysis"/>
    <property type="evidence" value="ECO:0007669"/>
    <property type="project" value="InterPro"/>
</dbReference>
<dbReference type="InterPro" id="IPR029045">
    <property type="entry name" value="ClpP/crotonase-like_dom_sf"/>
</dbReference>
<gene>
    <name evidence="3" type="ORF">Voc01_034570</name>
</gene>
<proteinExistence type="predicted"/>
<dbReference type="Pfam" id="PF03572">
    <property type="entry name" value="Peptidase_S41"/>
    <property type="match status" value="1"/>
</dbReference>
<name>A0A8J3ZW16_9ACTN</name>
<comment type="caution">
    <text evidence="3">The sequence shown here is derived from an EMBL/GenBank/DDBJ whole genome shotgun (WGS) entry which is preliminary data.</text>
</comment>
<dbReference type="Gene3D" id="3.90.226.10">
    <property type="entry name" value="2-enoyl-CoA Hydratase, Chain A, domain 1"/>
    <property type="match status" value="1"/>
</dbReference>
<dbReference type="InterPro" id="IPR005151">
    <property type="entry name" value="Tail-specific_protease"/>
</dbReference>
<dbReference type="GO" id="GO:0008236">
    <property type="term" value="F:serine-type peptidase activity"/>
    <property type="evidence" value="ECO:0007669"/>
    <property type="project" value="InterPro"/>
</dbReference>
<evidence type="ECO:0000259" key="2">
    <source>
        <dbReference type="SMART" id="SM00245"/>
    </source>
</evidence>
<sequence>MLYGRPVTTIGTVVGRLVTWIDRLMPPGPRRDALTGELATHFGDDDSPVTPAGCAEVERRAWTVSRHVALIHEPASPADLPDGSSPPPENDREPAWPPPDPADVRRRAGGVTEVRRLSDGTGLVRVDSLDAVGLAQPYLDAAFTMLRGAERIVLDLRANGGGDPATVALIAGWLLGDTSVKLSDVVYRTHTRQWWTPDRPPGTALRQDAWVLVGPGTFSSGEALAYHLRSHGRVTVVGTTTPGAADHVLPVRLAPTVLAHVPNASVVDAVSGGNWEGSGVAPDVECPPERALDVACQLS</sequence>
<evidence type="ECO:0000256" key="1">
    <source>
        <dbReference type="SAM" id="MobiDB-lite"/>
    </source>
</evidence>
<evidence type="ECO:0000313" key="4">
    <source>
        <dbReference type="Proteomes" id="UP000635606"/>
    </source>
</evidence>
<dbReference type="CDD" id="cd07563">
    <property type="entry name" value="Peptidase_S41_IRBP"/>
    <property type="match status" value="1"/>
</dbReference>
<dbReference type="SUPFAM" id="SSF52096">
    <property type="entry name" value="ClpP/crotonase"/>
    <property type="match status" value="1"/>
</dbReference>
<reference evidence="3" key="1">
    <citation type="submission" date="2021-01" db="EMBL/GenBank/DDBJ databases">
        <title>Whole genome shotgun sequence of Virgisporangium ochraceum NBRC 16418.</title>
        <authorList>
            <person name="Komaki H."/>
            <person name="Tamura T."/>
        </authorList>
    </citation>
    <scope>NUCLEOTIDE SEQUENCE</scope>
    <source>
        <strain evidence="3">NBRC 16418</strain>
    </source>
</reference>
<organism evidence="3 4">
    <name type="scientific">Virgisporangium ochraceum</name>
    <dbReference type="NCBI Taxonomy" id="65505"/>
    <lineage>
        <taxon>Bacteria</taxon>
        <taxon>Bacillati</taxon>
        <taxon>Actinomycetota</taxon>
        <taxon>Actinomycetes</taxon>
        <taxon>Micromonosporales</taxon>
        <taxon>Micromonosporaceae</taxon>
        <taxon>Virgisporangium</taxon>
    </lineage>
</organism>
<dbReference type="PANTHER" id="PTHR11261:SF3">
    <property type="entry name" value="RETINOL-BINDING PROTEIN 3"/>
    <property type="match status" value="1"/>
</dbReference>
<accession>A0A8J3ZW16</accession>
<evidence type="ECO:0000313" key="3">
    <source>
        <dbReference type="EMBL" id="GIJ68540.1"/>
    </source>
</evidence>
<keyword evidence="4" id="KW-1185">Reference proteome</keyword>
<dbReference type="Proteomes" id="UP000635606">
    <property type="component" value="Unassembled WGS sequence"/>
</dbReference>
<dbReference type="AlphaFoldDB" id="A0A8J3ZW16"/>
<dbReference type="PANTHER" id="PTHR11261">
    <property type="entry name" value="INTERPHOTORECEPTOR RETINOID-BINDING PROTEIN"/>
    <property type="match status" value="1"/>
</dbReference>
<feature type="region of interest" description="Disordered" evidence="1">
    <location>
        <begin position="73"/>
        <end position="108"/>
    </location>
</feature>
<feature type="domain" description="Tail specific protease" evidence="2">
    <location>
        <begin position="63"/>
        <end position="287"/>
    </location>
</feature>
<dbReference type="EMBL" id="BOPH01000043">
    <property type="protein sequence ID" value="GIJ68540.1"/>
    <property type="molecule type" value="Genomic_DNA"/>
</dbReference>
<protein>
    <recommendedName>
        <fullName evidence="2">Tail specific protease domain-containing protein</fullName>
    </recommendedName>
</protein>
<dbReference type="SMART" id="SM00245">
    <property type="entry name" value="TSPc"/>
    <property type="match status" value="1"/>
</dbReference>